<protein>
    <submittedName>
        <fullName evidence="1">Uncharacterized protein</fullName>
    </submittedName>
</protein>
<dbReference type="EMBL" id="RZUH01000006">
    <property type="protein sequence ID" value="KAA8827464.1"/>
    <property type="molecule type" value="Genomic_DNA"/>
</dbReference>
<sequence>MSAADGFFFLLLLASQLPSDRLCRPARPQLWRTTVRSLSARLSARLRLRTAHWAVRSTAQPQRGEPDCWGFWFQ</sequence>
<dbReference type="Proteomes" id="UP000410049">
    <property type="component" value="Unassembled WGS sequence"/>
</dbReference>
<dbReference type="AlphaFoldDB" id="A0A5M9ZIM9"/>
<comment type="caution">
    <text evidence="1">The sequence shown here is derived from an EMBL/GenBank/DDBJ whole genome shotgun (WGS) entry which is preliminary data.</text>
</comment>
<gene>
    <name evidence="1" type="ORF">EMO91_08620</name>
</gene>
<evidence type="ECO:0000313" key="2">
    <source>
        <dbReference type="Proteomes" id="UP000410049"/>
    </source>
</evidence>
<name>A0A5M9ZIM9_9BIFI</name>
<evidence type="ECO:0000313" key="1">
    <source>
        <dbReference type="EMBL" id="KAA8827464.1"/>
    </source>
</evidence>
<accession>A0A5M9ZIM9</accession>
<organism evidence="1 2">
    <name type="scientific">Bifidobacterium myosotis</name>
    <dbReference type="NCBI Taxonomy" id="1630166"/>
    <lineage>
        <taxon>Bacteria</taxon>
        <taxon>Bacillati</taxon>
        <taxon>Actinomycetota</taxon>
        <taxon>Actinomycetes</taxon>
        <taxon>Bifidobacteriales</taxon>
        <taxon>Bifidobacteriaceae</taxon>
        <taxon>Bifidobacterium</taxon>
    </lineage>
</organism>
<reference evidence="1 2" key="1">
    <citation type="journal article" date="2019" name="Syst. Appl. Microbiol.">
        <title>Characterization of Bifidobacterium species in feaces of the Egyptian fruit bat: Description of B. vespertilionis sp. nov. and B. rousetti sp. nov.</title>
        <authorList>
            <person name="Modesto M."/>
            <person name="Satti M."/>
            <person name="Watanabe K."/>
            <person name="Puglisi E."/>
            <person name="Morelli L."/>
            <person name="Huang C.-H."/>
            <person name="Liou J.-S."/>
            <person name="Miyashita M."/>
            <person name="Tamura T."/>
            <person name="Saito S."/>
            <person name="Mori K."/>
            <person name="Huang L."/>
            <person name="Sciavilla P."/>
            <person name="Sandri C."/>
            <person name="Spiezio C."/>
            <person name="Vitali F."/>
            <person name="Cavalieri D."/>
            <person name="Perpetuini G."/>
            <person name="Tofalo R."/>
            <person name="Bonetti A."/>
            <person name="Arita M."/>
            <person name="Mattarelli P."/>
        </authorList>
    </citation>
    <scope>NUCLEOTIDE SEQUENCE [LARGE SCALE GENOMIC DNA]</scope>
    <source>
        <strain evidence="1 2">RST17</strain>
    </source>
</reference>
<proteinExistence type="predicted"/>